<evidence type="ECO:0008006" key="5">
    <source>
        <dbReference type="Google" id="ProtNLM"/>
    </source>
</evidence>
<keyword evidence="2" id="KW-1133">Transmembrane helix</keyword>
<evidence type="ECO:0000256" key="1">
    <source>
        <dbReference type="SAM" id="MobiDB-lite"/>
    </source>
</evidence>
<feature type="compositionally biased region" description="Basic and acidic residues" evidence="1">
    <location>
        <begin position="344"/>
        <end position="364"/>
    </location>
</feature>
<feature type="transmembrane region" description="Helical" evidence="2">
    <location>
        <begin position="372"/>
        <end position="390"/>
    </location>
</feature>
<name>A0ABQ5YIK4_9NEIS</name>
<feature type="transmembrane region" description="Helical" evidence="2">
    <location>
        <begin position="21"/>
        <end position="44"/>
    </location>
</feature>
<evidence type="ECO:0000313" key="4">
    <source>
        <dbReference type="Proteomes" id="UP001156706"/>
    </source>
</evidence>
<sequence>MRLDRLQLDLRPRSHSQALDLGVALLRQSYFTCYATWLALWLPLNLLCGLLAWQYQDWAFFFLVIPWWLRPLLERVIVLVLSRAVFGQQLSWWQALRAWPKELGGGWFRVLTWWRLFMPGRGLYQPIWQLEQARGRFAADRRRVLGRDGAGPAAYWFGIACVHFEAVLQIGLISLIGLFTAPPDAMNPLWMLFDQEIAQSQPVFLMSLACYAIAVGVMAPIYTACCFTLYLNRRAELEAWDIEIILRRLAQERQGSKSIKLPTVGHTLAVLLAVMLILPQAVQAAPQCEPPEDKKVEADLIARQRTPAQSAEQQAIRTELDKVYTHDDLRGYRCVQTWTAKNKTPKEPEKEDKDEEDKGKRSEKVPDWAADLTKAILILGAIALVAWLLYRYRDRIVGAFQQAETRKLPGEVAGMDIRPESLPDDIPTAVRKLWAEGQQRNALGLLYRATLSRLVHQYALALTQGATEGDCVKLAQQAHQQGELPADTLALTQDITRIWLAAAYAQQWPSDAALDSSCSRWQQTFGGAA</sequence>
<keyword evidence="2" id="KW-0472">Membrane</keyword>
<feature type="transmembrane region" description="Helical" evidence="2">
    <location>
        <begin position="153"/>
        <end position="182"/>
    </location>
</feature>
<organism evidence="3 4">
    <name type="scientific">Chitinimonas prasina</name>
    <dbReference type="NCBI Taxonomy" id="1434937"/>
    <lineage>
        <taxon>Bacteria</taxon>
        <taxon>Pseudomonadati</taxon>
        <taxon>Pseudomonadota</taxon>
        <taxon>Betaproteobacteria</taxon>
        <taxon>Neisseriales</taxon>
        <taxon>Chitinibacteraceae</taxon>
        <taxon>Chitinimonas</taxon>
    </lineage>
</organism>
<keyword evidence="4" id="KW-1185">Reference proteome</keyword>
<proteinExistence type="predicted"/>
<gene>
    <name evidence="3" type="ORF">GCM10007907_36250</name>
</gene>
<keyword evidence="2" id="KW-0812">Transmembrane</keyword>
<feature type="region of interest" description="Disordered" evidence="1">
    <location>
        <begin position="342"/>
        <end position="364"/>
    </location>
</feature>
<dbReference type="RefSeq" id="WP_284197902.1">
    <property type="nucleotide sequence ID" value="NZ_BSOG01000005.1"/>
</dbReference>
<protein>
    <recommendedName>
        <fullName evidence="5">DUF4129 domain-containing protein</fullName>
    </recommendedName>
</protein>
<reference evidence="4" key="1">
    <citation type="journal article" date="2019" name="Int. J. Syst. Evol. Microbiol.">
        <title>The Global Catalogue of Microorganisms (GCM) 10K type strain sequencing project: providing services to taxonomists for standard genome sequencing and annotation.</title>
        <authorList>
            <consortium name="The Broad Institute Genomics Platform"/>
            <consortium name="The Broad Institute Genome Sequencing Center for Infectious Disease"/>
            <person name="Wu L."/>
            <person name="Ma J."/>
        </authorList>
    </citation>
    <scope>NUCLEOTIDE SEQUENCE [LARGE SCALE GENOMIC DNA]</scope>
    <source>
        <strain evidence="4">NBRC 110044</strain>
    </source>
</reference>
<dbReference type="EMBL" id="BSOG01000005">
    <property type="protein sequence ID" value="GLR14835.1"/>
    <property type="molecule type" value="Genomic_DNA"/>
</dbReference>
<evidence type="ECO:0000256" key="2">
    <source>
        <dbReference type="SAM" id="Phobius"/>
    </source>
</evidence>
<dbReference type="Proteomes" id="UP001156706">
    <property type="component" value="Unassembled WGS sequence"/>
</dbReference>
<evidence type="ECO:0000313" key="3">
    <source>
        <dbReference type="EMBL" id="GLR14835.1"/>
    </source>
</evidence>
<accession>A0ABQ5YIK4</accession>
<feature type="transmembrane region" description="Helical" evidence="2">
    <location>
        <begin position="263"/>
        <end position="282"/>
    </location>
</feature>
<comment type="caution">
    <text evidence="3">The sequence shown here is derived from an EMBL/GenBank/DDBJ whole genome shotgun (WGS) entry which is preliminary data.</text>
</comment>
<feature type="transmembrane region" description="Helical" evidence="2">
    <location>
        <begin position="202"/>
        <end position="231"/>
    </location>
</feature>